<sequence length="125" mass="14208">MESEGHLGQNVDRRHCLQLTKSWMYSKIFLNKTVNDEDYPDNDLKSISDDESLDSDYNVDLDLDRPRPRDLEKAQGGRVPHASGDASIEDGRWDKQFQPNQSIFDDSGCDPNIPAETTNAVYFAN</sequence>
<accession>A0AAV4A5N1</accession>
<feature type="compositionally biased region" description="Acidic residues" evidence="1">
    <location>
        <begin position="49"/>
        <end position="61"/>
    </location>
</feature>
<proteinExistence type="predicted"/>
<gene>
    <name evidence="2" type="ORF">PoB_002900300</name>
</gene>
<feature type="compositionally biased region" description="Basic and acidic residues" evidence="1">
    <location>
        <begin position="62"/>
        <end position="75"/>
    </location>
</feature>
<feature type="region of interest" description="Disordered" evidence="1">
    <location>
        <begin position="35"/>
        <end position="93"/>
    </location>
</feature>
<reference evidence="2 3" key="1">
    <citation type="journal article" date="2021" name="Elife">
        <title>Chloroplast acquisition without the gene transfer in kleptoplastic sea slugs, Plakobranchus ocellatus.</title>
        <authorList>
            <person name="Maeda T."/>
            <person name="Takahashi S."/>
            <person name="Yoshida T."/>
            <person name="Shimamura S."/>
            <person name="Takaki Y."/>
            <person name="Nagai Y."/>
            <person name="Toyoda A."/>
            <person name="Suzuki Y."/>
            <person name="Arimoto A."/>
            <person name="Ishii H."/>
            <person name="Satoh N."/>
            <person name="Nishiyama T."/>
            <person name="Hasebe M."/>
            <person name="Maruyama T."/>
            <person name="Minagawa J."/>
            <person name="Obokata J."/>
            <person name="Shigenobu S."/>
        </authorList>
    </citation>
    <scope>NUCLEOTIDE SEQUENCE [LARGE SCALE GENOMIC DNA]</scope>
</reference>
<organism evidence="2 3">
    <name type="scientific">Plakobranchus ocellatus</name>
    <dbReference type="NCBI Taxonomy" id="259542"/>
    <lineage>
        <taxon>Eukaryota</taxon>
        <taxon>Metazoa</taxon>
        <taxon>Spiralia</taxon>
        <taxon>Lophotrochozoa</taxon>
        <taxon>Mollusca</taxon>
        <taxon>Gastropoda</taxon>
        <taxon>Heterobranchia</taxon>
        <taxon>Euthyneura</taxon>
        <taxon>Panpulmonata</taxon>
        <taxon>Sacoglossa</taxon>
        <taxon>Placobranchoidea</taxon>
        <taxon>Plakobranchidae</taxon>
        <taxon>Plakobranchus</taxon>
    </lineage>
</organism>
<evidence type="ECO:0000313" key="3">
    <source>
        <dbReference type="Proteomes" id="UP000735302"/>
    </source>
</evidence>
<protein>
    <submittedName>
        <fullName evidence="2">Uncharacterized protein</fullName>
    </submittedName>
</protein>
<dbReference type="AlphaFoldDB" id="A0AAV4A5N1"/>
<comment type="caution">
    <text evidence="2">The sequence shown here is derived from an EMBL/GenBank/DDBJ whole genome shotgun (WGS) entry which is preliminary data.</text>
</comment>
<evidence type="ECO:0000256" key="1">
    <source>
        <dbReference type="SAM" id="MobiDB-lite"/>
    </source>
</evidence>
<dbReference type="EMBL" id="BLXT01003598">
    <property type="protein sequence ID" value="GFO02498.1"/>
    <property type="molecule type" value="Genomic_DNA"/>
</dbReference>
<keyword evidence="3" id="KW-1185">Reference proteome</keyword>
<dbReference type="Proteomes" id="UP000735302">
    <property type="component" value="Unassembled WGS sequence"/>
</dbReference>
<evidence type="ECO:0000313" key="2">
    <source>
        <dbReference type="EMBL" id="GFO02498.1"/>
    </source>
</evidence>
<name>A0AAV4A5N1_9GAST</name>